<reference evidence="1" key="2">
    <citation type="journal article" date="2015" name="Data Brief">
        <title>Shoot transcriptome of the giant reed, Arundo donax.</title>
        <authorList>
            <person name="Barrero R.A."/>
            <person name="Guerrero F.D."/>
            <person name="Moolhuijzen P."/>
            <person name="Goolsby J.A."/>
            <person name="Tidwell J."/>
            <person name="Bellgard S.E."/>
            <person name="Bellgard M.I."/>
        </authorList>
    </citation>
    <scope>NUCLEOTIDE SEQUENCE</scope>
    <source>
        <tissue evidence="1">Shoot tissue taken approximately 20 cm above the soil surface</tissue>
    </source>
</reference>
<protein>
    <submittedName>
        <fullName evidence="1">Uncharacterized protein</fullName>
    </submittedName>
</protein>
<organism evidence="1">
    <name type="scientific">Arundo donax</name>
    <name type="common">Giant reed</name>
    <name type="synonym">Donax arundinaceus</name>
    <dbReference type="NCBI Taxonomy" id="35708"/>
    <lineage>
        <taxon>Eukaryota</taxon>
        <taxon>Viridiplantae</taxon>
        <taxon>Streptophyta</taxon>
        <taxon>Embryophyta</taxon>
        <taxon>Tracheophyta</taxon>
        <taxon>Spermatophyta</taxon>
        <taxon>Magnoliopsida</taxon>
        <taxon>Liliopsida</taxon>
        <taxon>Poales</taxon>
        <taxon>Poaceae</taxon>
        <taxon>PACMAD clade</taxon>
        <taxon>Arundinoideae</taxon>
        <taxon>Arundineae</taxon>
        <taxon>Arundo</taxon>
    </lineage>
</organism>
<sequence>MSRVLMERQHCCTLLFKRLFDLKVSVKQSWPRKVEEVHLLLVPMTIPMNLVKKVVITTPTSALRLFQDLVVRWTMSRE</sequence>
<dbReference type="EMBL" id="GBRH01212066">
    <property type="protein sequence ID" value="JAD85829.1"/>
    <property type="molecule type" value="Transcribed_RNA"/>
</dbReference>
<name>A0A0A9DB67_ARUDO</name>
<proteinExistence type="predicted"/>
<reference evidence="1" key="1">
    <citation type="submission" date="2014-09" db="EMBL/GenBank/DDBJ databases">
        <authorList>
            <person name="Magalhaes I.L.F."/>
            <person name="Oliveira U."/>
            <person name="Santos F.R."/>
            <person name="Vidigal T.H.D.A."/>
            <person name="Brescovit A.D."/>
            <person name="Santos A.J."/>
        </authorList>
    </citation>
    <scope>NUCLEOTIDE SEQUENCE</scope>
    <source>
        <tissue evidence="1">Shoot tissue taken approximately 20 cm above the soil surface</tissue>
    </source>
</reference>
<accession>A0A0A9DB67</accession>
<dbReference type="AlphaFoldDB" id="A0A0A9DB67"/>
<evidence type="ECO:0000313" key="1">
    <source>
        <dbReference type="EMBL" id="JAD85829.1"/>
    </source>
</evidence>